<evidence type="ECO:0000256" key="5">
    <source>
        <dbReference type="ARBA" id="ARBA00023002"/>
    </source>
</evidence>
<dbReference type="NCBIfam" id="TIGR01327">
    <property type="entry name" value="PGDH"/>
    <property type="match status" value="1"/>
</dbReference>
<keyword evidence="6 9" id="KW-0520">NAD</keyword>
<dbReference type="CDD" id="cd12173">
    <property type="entry name" value="PGDH_4"/>
    <property type="match status" value="1"/>
</dbReference>
<dbReference type="SUPFAM" id="SSF55021">
    <property type="entry name" value="ACT-like"/>
    <property type="match status" value="1"/>
</dbReference>
<comment type="function">
    <text evidence="1">Catalyzes the reversible oxidation of 3-phospho-D-glycerate to 3-phosphonooxypyruvate, the first step of the phosphorylated L-serine biosynthesis pathway. Also catalyzes the reversible oxidation of 2-hydroxyglutarate to 2-oxoglutarate.</text>
</comment>
<feature type="domain" description="ACT" evidence="10">
    <location>
        <begin position="456"/>
        <end position="530"/>
    </location>
</feature>
<dbReference type="InterPro" id="IPR006236">
    <property type="entry name" value="PGDH"/>
</dbReference>
<dbReference type="EC" id="1.1.1.95" evidence="9"/>
<dbReference type="Pfam" id="PF19304">
    <property type="entry name" value="PGDH_inter"/>
    <property type="match status" value="1"/>
</dbReference>
<dbReference type="PROSITE" id="PS51671">
    <property type="entry name" value="ACT"/>
    <property type="match status" value="1"/>
</dbReference>
<comment type="pathway">
    <text evidence="2 9">Amino-acid biosynthesis; L-serine biosynthesis; L-serine from 3-phospho-D-glycerate: step 1/3.</text>
</comment>
<dbReference type="InterPro" id="IPR006140">
    <property type="entry name" value="D-isomer_DH_NAD-bd"/>
</dbReference>
<dbReference type="PANTHER" id="PTHR42938">
    <property type="entry name" value="FORMATE DEHYDROGENASE 1"/>
    <property type="match status" value="1"/>
</dbReference>
<evidence type="ECO:0000256" key="8">
    <source>
        <dbReference type="ARBA" id="ARBA00048731"/>
    </source>
</evidence>
<evidence type="ECO:0000256" key="9">
    <source>
        <dbReference type="RuleBase" id="RU363003"/>
    </source>
</evidence>
<dbReference type="OrthoDB" id="9793626at2"/>
<dbReference type="InterPro" id="IPR045626">
    <property type="entry name" value="PGDH_ASB_dom"/>
</dbReference>
<dbReference type="InterPro" id="IPR006139">
    <property type="entry name" value="D-isomer_2_OHA_DH_cat_dom"/>
</dbReference>
<name>A0A0C2JTF4_9ACTN</name>
<dbReference type="FunFam" id="3.40.50.720:FF:000021">
    <property type="entry name" value="D-3-phosphoglycerate dehydrogenase"/>
    <property type="match status" value="1"/>
</dbReference>
<dbReference type="PROSITE" id="PS00065">
    <property type="entry name" value="D_2_HYDROXYACID_DH_1"/>
    <property type="match status" value="1"/>
</dbReference>
<dbReference type="Gene3D" id="3.30.70.260">
    <property type="match status" value="1"/>
</dbReference>
<keyword evidence="5 9" id="KW-0560">Oxidoreductase</keyword>
<dbReference type="InterPro" id="IPR045865">
    <property type="entry name" value="ACT-like_dom_sf"/>
</dbReference>
<comment type="caution">
    <text evidence="11">The sequence shown here is derived from an EMBL/GenBank/DDBJ whole genome shotgun (WGS) entry which is preliminary data.</text>
</comment>
<evidence type="ECO:0000256" key="4">
    <source>
        <dbReference type="ARBA" id="ARBA00021582"/>
    </source>
</evidence>
<dbReference type="SUPFAM" id="SSF52283">
    <property type="entry name" value="Formate/glycerate dehydrogenase catalytic domain-like"/>
    <property type="match status" value="1"/>
</dbReference>
<dbReference type="InterPro" id="IPR029752">
    <property type="entry name" value="D-isomer_DH_CS1"/>
</dbReference>
<sequence length="530" mass="56069">MPKPSVLVAEELSPAGLALLEGDFEVRHANGADRSELLPALEDVDALIVRSATQVDAEALAAAPRLKVVARAGVGLDNVDVDAATKAGVLVVNAPTSNIISAAEQAINLLLATSRNTAPAHNALINGEWKRSKYTGVEVYDKTVGVVGLGRIGQLVAQRLAAFGTHIVAYDPYVQPSRAAQIGVEMVSLDELLRRSDYITIHLPKNKDTLGLIGDEALSKVKPGVRVINAARGGILNEDALYRAIKEGRVAGAGIDVWASEPCTDSPLFEFGDNVVVAPHLGASTAEAQEKAGTQVVRSVKLALSGEFVPDAVNVQGGAVAEDVKPGLPLTEKLGRIFTSLARGVADRIDIEVRGEIAAHDVKVLELAALKGVFGDVVEETVTFVNAPLLAKERGVEVNLVTSDDNSDWRNLITVRGLMPDGQRVSVSGTLTGPRHHEKLVEINGYSMEIPVSEHMAFLSYHDRPGIVGKVGALLGEAQVNIAGMQVSRDTEGGTALITLTVDSEVPSPILEEISTEIQASQTRQVNLED</sequence>
<dbReference type="Pfam" id="PF00389">
    <property type="entry name" value="2-Hacid_dh"/>
    <property type="match status" value="1"/>
</dbReference>
<dbReference type="GO" id="GO:0051287">
    <property type="term" value="F:NAD binding"/>
    <property type="evidence" value="ECO:0007669"/>
    <property type="project" value="UniProtKB-UniRule"/>
</dbReference>
<dbReference type="GO" id="GO:0004617">
    <property type="term" value="F:phosphoglycerate dehydrogenase activity"/>
    <property type="evidence" value="ECO:0007669"/>
    <property type="project" value="UniProtKB-UniRule"/>
</dbReference>
<dbReference type="Gene3D" id="3.40.50.720">
    <property type="entry name" value="NAD(P)-binding Rossmann-like Domain"/>
    <property type="match status" value="2"/>
</dbReference>
<dbReference type="Pfam" id="PF02826">
    <property type="entry name" value="2-Hacid_dh_C"/>
    <property type="match status" value="1"/>
</dbReference>
<evidence type="ECO:0000313" key="12">
    <source>
        <dbReference type="Proteomes" id="UP000031675"/>
    </source>
</evidence>
<evidence type="ECO:0000256" key="3">
    <source>
        <dbReference type="ARBA" id="ARBA00005854"/>
    </source>
</evidence>
<evidence type="ECO:0000259" key="10">
    <source>
        <dbReference type="PROSITE" id="PS51671"/>
    </source>
</evidence>
<dbReference type="STRING" id="183763.LP52_04120"/>
<dbReference type="Pfam" id="PF01842">
    <property type="entry name" value="ACT"/>
    <property type="match status" value="1"/>
</dbReference>
<dbReference type="AlphaFoldDB" id="A0A0C2JTF4"/>
<dbReference type="CDD" id="cd04902">
    <property type="entry name" value="ACT_3PGDH-xct"/>
    <property type="match status" value="1"/>
</dbReference>
<comment type="catalytic activity">
    <reaction evidence="7">
        <text>(R)-2-hydroxyglutarate + NAD(+) = 2-oxoglutarate + NADH + H(+)</text>
        <dbReference type="Rhea" id="RHEA:49612"/>
        <dbReference type="ChEBI" id="CHEBI:15378"/>
        <dbReference type="ChEBI" id="CHEBI:15801"/>
        <dbReference type="ChEBI" id="CHEBI:16810"/>
        <dbReference type="ChEBI" id="CHEBI:57540"/>
        <dbReference type="ChEBI" id="CHEBI:57945"/>
        <dbReference type="EC" id="1.1.1.399"/>
    </reaction>
</comment>
<comment type="catalytic activity">
    <reaction evidence="8 9">
        <text>(2R)-3-phosphoglycerate + NAD(+) = 3-phosphooxypyruvate + NADH + H(+)</text>
        <dbReference type="Rhea" id="RHEA:12641"/>
        <dbReference type="ChEBI" id="CHEBI:15378"/>
        <dbReference type="ChEBI" id="CHEBI:18110"/>
        <dbReference type="ChEBI" id="CHEBI:57540"/>
        <dbReference type="ChEBI" id="CHEBI:57945"/>
        <dbReference type="ChEBI" id="CHEBI:58272"/>
        <dbReference type="EC" id="1.1.1.95"/>
    </reaction>
</comment>
<comment type="similarity">
    <text evidence="3 9">Belongs to the D-isomer specific 2-hydroxyacid dehydrogenase family.</text>
</comment>
<evidence type="ECO:0000256" key="6">
    <source>
        <dbReference type="ARBA" id="ARBA00023027"/>
    </source>
</evidence>
<reference evidence="12" key="1">
    <citation type="journal article" date="2015" name="Chem. Biol.">
        <title>Structure, bioactivity, and resistance mechanism of streptomonomicin, an unusual lasso Peptide from an understudied halophilic actinomycete.</title>
        <authorList>
            <person name="Metelev M."/>
            <person name="Tietz J.I."/>
            <person name="Melby J.O."/>
            <person name="Blair P.M."/>
            <person name="Zhu L."/>
            <person name="Livnat I."/>
            <person name="Severinov K."/>
            <person name="Mitchell D.A."/>
        </authorList>
    </citation>
    <scope>NUCLEOTIDE SEQUENCE [LARGE SCALE GENOMIC DNA]</scope>
    <source>
        <strain evidence="12">YIM 90003</strain>
    </source>
</reference>
<keyword evidence="9" id="KW-0718">Serine biosynthesis</keyword>
<organism evidence="11 12">
    <name type="scientific">Streptomonospora alba</name>
    <dbReference type="NCBI Taxonomy" id="183763"/>
    <lineage>
        <taxon>Bacteria</taxon>
        <taxon>Bacillati</taxon>
        <taxon>Actinomycetota</taxon>
        <taxon>Actinomycetes</taxon>
        <taxon>Streptosporangiales</taxon>
        <taxon>Nocardiopsidaceae</taxon>
        <taxon>Streptomonospora</taxon>
    </lineage>
</organism>
<dbReference type="Proteomes" id="UP000031675">
    <property type="component" value="Unassembled WGS sequence"/>
</dbReference>
<keyword evidence="9" id="KW-0028">Amino-acid biosynthesis</keyword>
<evidence type="ECO:0000256" key="7">
    <source>
        <dbReference type="ARBA" id="ARBA00048126"/>
    </source>
</evidence>
<dbReference type="InterPro" id="IPR036291">
    <property type="entry name" value="NAD(P)-bd_dom_sf"/>
</dbReference>
<dbReference type="Gene3D" id="3.30.1330.90">
    <property type="entry name" value="D-3-phosphoglycerate dehydrogenase, domain 3"/>
    <property type="match status" value="1"/>
</dbReference>
<dbReference type="PANTHER" id="PTHR42938:SF47">
    <property type="entry name" value="HYDROXYPYRUVATE REDUCTASE"/>
    <property type="match status" value="1"/>
</dbReference>
<dbReference type="SUPFAM" id="SSF51735">
    <property type="entry name" value="NAD(P)-binding Rossmann-fold domains"/>
    <property type="match status" value="1"/>
</dbReference>
<dbReference type="InterPro" id="IPR029009">
    <property type="entry name" value="ASB_dom_sf"/>
</dbReference>
<dbReference type="PROSITE" id="PS00671">
    <property type="entry name" value="D_2_HYDROXYACID_DH_3"/>
    <property type="match status" value="1"/>
</dbReference>
<keyword evidence="12" id="KW-1185">Reference proteome</keyword>
<dbReference type="InterPro" id="IPR029753">
    <property type="entry name" value="D-isomer_DH_CS"/>
</dbReference>
<dbReference type="GO" id="GO:0006564">
    <property type="term" value="P:L-serine biosynthetic process"/>
    <property type="evidence" value="ECO:0007669"/>
    <property type="project" value="UniProtKB-UniRule"/>
</dbReference>
<dbReference type="SUPFAM" id="SSF143548">
    <property type="entry name" value="Serine metabolism enzymes domain"/>
    <property type="match status" value="1"/>
</dbReference>
<evidence type="ECO:0000256" key="2">
    <source>
        <dbReference type="ARBA" id="ARBA00005216"/>
    </source>
</evidence>
<dbReference type="RefSeq" id="WP_040270822.1">
    <property type="nucleotide sequence ID" value="NZ_JROO01000006.1"/>
</dbReference>
<dbReference type="UniPathway" id="UPA00135">
    <property type="reaction ID" value="UER00196"/>
</dbReference>
<evidence type="ECO:0000256" key="1">
    <source>
        <dbReference type="ARBA" id="ARBA00003800"/>
    </source>
</evidence>
<proteinExistence type="inferred from homology"/>
<evidence type="ECO:0000313" key="11">
    <source>
        <dbReference type="EMBL" id="KII00108.1"/>
    </source>
</evidence>
<dbReference type="EMBL" id="JROO01000006">
    <property type="protein sequence ID" value="KII00108.1"/>
    <property type="molecule type" value="Genomic_DNA"/>
</dbReference>
<protein>
    <recommendedName>
        <fullName evidence="4 9">D-3-phosphoglycerate dehydrogenase</fullName>
        <ecNumber evidence="9">1.1.1.95</ecNumber>
    </recommendedName>
</protein>
<gene>
    <name evidence="11" type="ORF">LP52_04120</name>
</gene>
<dbReference type="InterPro" id="IPR002912">
    <property type="entry name" value="ACT_dom"/>
</dbReference>
<accession>A0A0C2JTF4</accession>